<dbReference type="InterPro" id="IPR005016">
    <property type="entry name" value="TDE1/TMS"/>
</dbReference>
<keyword evidence="9" id="KW-1185">Reference proteome</keyword>
<evidence type="ECO:0000313" key="9">
    <source>
        <dbReference type="Proteomes" id="UP000198287"/>
    </source>
</evidence>
<feature type="transmembrane region" description="Helical" evidence="7">
    <location>
        <begin position="235"/>
        <end position="255"/>
    </location>
</feature>
<feature type="transmembrane region" description="Helical" evidence="7">
    <location>
        <begin position="561"/>
        <end position="580"/>
    </location>
</feature>
<feature type="compositionally biased region" description="Basic and acidic residues" evidence="6">
    <location>
        <begin position="523"/>
        <end position="532"/>
    </location>
</feature>
<feature type="transmembrane region" description="Helical" evidence="7">
    <location>
        <begin position="592"/>
        <end position="611"/>
    </location>
</feature>
<feature type="region of interest" description="Disordered" evidence="6">
    <location>
        <begin position="1"/>
        <end position="42"/>
    </location>
</feature>
<dbReference type="PANTHER" id="PTHR10383:SF9">
    <property type="entry name" value="SERINE INCORPORATOR, ISOFORM F"/>
    <property type="match status" value="1"/>
</dbReference>
<proteinExistence type="inferred from homology"/>
<feature type="compositionally biased region" description="Low complexity" evidence="6">
    <location>
        <begin position="499"/>
        <end position="515"/>
    </location>
</feature>
<gene>
    <name evidence="8" type="ORF">Fcan01_08458</name>
</gene>
<evidence type="ECO:0000256" key="1">
    <source>
        <dbReference type="ARBA" id="ARBA00004141"/>
    </source>
</evidence>
<dbReference type="PANTHER" id="PTHR10383">
    <property type="entry name" value="SERINE INCORPORATOR"/>
    <property type="match status" value="1"/>
</dbReference>
<dbReference type="Pfam" id="PF03348">
    <property type="entry name" value="Serinc"/>
    <property type="match status" value="1"/>
</dbReference>
<feature type="transmembrane region" description="Helical" evidence="7">
    <location>
        <begin position="321"/>
        <end position="342"/>
    </location>
</feature>
<keyword evidence="5 7" id="KW-0472">Membrane</keyword>
<comment type="similarity">
    <text evidence="2">Belongs to the TDE1 family.</text>
</comment>
<feature type="transmembrane region" description="Helical" evidence="7">
    <location>
        <begin position="171"/>
        <end position="192"/>
    </location>
</feature>
<sequence length="647" mass="73057">MESSAEGAASNDDAEKADSSPAPPPAFTTKADQMSNVRSTTSTIAPKERSCCYRFWNSIFKFFAHDSIHGSLVGPHPVSFMFCCCNCCCKRTCVAPFALASVATKLMWILMLIFVSCLSCFFIIPFGKVFEQTTISDFYPCHEWNQSRAVNDNLTKNCDVHGGYFMVYRNFFAFDLLLLISCFNMINVKSTIKNRKRAKMHHGFWLYKYIILFILLLISYLAIRVEMGGIFEYVWHWVGLLAVLVFSFVEVTFLLDIVELFCEQNRTSSNDWADCVYWGFCFIISFLDCAIIVLLCSFYSTNEYLDEHKNQSPEHGRVVPSHVGILSFAVFLTLCLLISGIINMKRKLFKYTGMLQTCFVILYMLITIWSALGSSLEVTARPHFDVPGIESYNRSENKGNLDTNFKPESCIHGLLSFFALLYYVFWHGPRTTTAPMSILFDKIFFSMSKKSELPVIPVFDKKIAEESIDNAKPNEDVTSSGNANDVDPPTATPAGIEGTTHSSSSISPESPTTTPADIGATTAEKETQKNDDPAEDYANAIKEFKVWDDEKEGVRYSWSMFYFFMIIGSMNIMMQITSLSDPWATQWYSSSYPAMGIQLGAACMVTTIYIVTTTFPCRKIFAEVIQNPVPDQNDPENEVTQPQQETV</sequence>
<evidence type="ECO:0000313" key="8">
    <source>
        <dbReference type="EMBL" id="OXA57893.1"/>
    </source>
</evidence>
<evidence type="ECO:0000256" key="6">
    <source>
        <dbReference type="SAM" id="MobiDB-lite"/>
    </source>
</evidence>
<keyword evidence="3 7" id="KW-0812">Transmembrane</keyword>
<dbReference type="GO" id="GO:0016020">
    <property type="term" value="C:membrane"/>
    <property type="evidence" value="ECO:0007669"/>
    <property type="project" value="UniProtKB-SubCell"/>
</dbReference>
<evidence type="ECO:0000256" key="5">
    <source>
        <dbReference type="ARBA" id="ARBA00023136"/>
    </source>
</evidence>
<feature type="region of interest" description="Disordered" evidence="6">
    <location>
        <begin position="470"/>
        <end position="534"/>
    </location>
</feature>
<dbReference type="AlphaFoldDB" id="A0A226EJK0"/>
<comment type="caution">
    <text evidence="8">The sequence shown here is derived from an EMBL/GenBank/DDBJ whole genome shotgun (WGS) entry which is preliminary data.</text>
</comment>
<evidence type="ECO:0000256" key="3">
    <source>
        <dbReference type="ARBA" id="ARBA00022692"/>
    </source>
</evidence>
<accession>A0A226EJK0</accession>
<keyword evidence="4 7" id="KW-1133">Transmembrane helix</keyword>
<protein>
    <submittedName>
        <fullName evidence="8">Serine incorporator 3</fullName>
    </submittedName>
</protein>
<reference evidence="8 9" key="1">
    <citation type="submission" date="2015-12" db="EMBL/GenBank/DDBJ databases">
        <title>The genome of Folsomia candida.</title>
        <authorList>
            <person name="Faddeeva A."/>
            <person name="Derks M.F."/>
            <person name="Anvar Y."/>
            <person name="Smit S."/>
            <person name="Van Straalen N."/>
            <person name="Roelofs D."/>
        </authorList>
    </citation>
    <scope>NUCLEOTIDE SEQUENCE [LARGE SCALE GENOMIC DNA]</scope>
    <source>
        <strain evidence="8 9">VU population</strain>
        <tissue evidence="8">Whole body</tissue>
    </source>
</reference>
<name>A0A226EJK0_FOLCA</name>
<feature type="transmembrane region" description="Helical" evidence="7">
    <location>
        <begin position="411"/>
        <end position="428"/>
    </location>
</feature>
<feature type="compositionally biased region" description="Polar residues" evidence="6">
    <location>
        <begin position="638"/>
        <end position="647"/>
    </location>
</feature>
<feature type="region of interest" description="Disordered" evidence="6">
    <location>
        <begin position="628"/>
        <end position="647"/>
    </location>
</feature>
<dbReference type="OrthoDB" id="8292448at2759"/>
<dbReference type="Proteomes" id="UP000198287">
    <property type="component" value="Unassembled WGS sequence"/>
</dbReference>
<feature type="transmembrane region" description="Helical" evidence="7">
    <location>
        <begin position="276"/>
        <end position="301"/>
    </location>
</feature>
<feature type="compositionally biased region" description="Polar residues" evidence="6">
    <location>
        <begin position="30"/>
        <end position="42"/>
    </location>
</feature>
<feature type="transmembrane region" description="Helical" evidence="7">
    <location>
        <begin position="354"/>
        <end position="372"/>
    </location>
</feature>
<evidence type="ECO:0000256" key="2">
    <source>
        <dbReference type="ARBA" id="ARBA00006665"/>
    </source>
</evidence>
<dbReference type="EMBL" id="LNIX01000003">
    <property type="protein sequence ID" value="OXA57893.1"/>
    <property type="molecule type" value="Genomic_DNA"/>
</dbReference>
<evidence type="ECO:0000256" key="7">
    <source>
        <dbReference type="SAM" id="Phobius"/>
    </source>
</evidence>
<evidence type="ECO:0000256" key="4">
    <source>
        <dbReference type="ARBA" id="ARBA00022989"/>
    </source>
</evidence>
<feature type="transmembrane region" description="Helical" evidence="7">
    <location>
        <begin position="204"/>
        <end position="223"/>
    </location>
</feature>
<organism evidence="8 9">
    <name type="scientific">Folsomia candida</name>
    <name type="common">Springtail</name>
    <dbReference type="NCBI Taxonomy" id="158441"/>
    <lineage>
        <taxon>Eukaryota</taxon>
        <taxon>Metazoa</taxon>
        <taxon>Ecdysozoa</taxon>
        <taxon>Arthropoda</taxon>
        <taxon>Hexapoda</taxon>
        <taxon>Collembola</taxon>
        <taxon>Entomobryomorpha</taxon>
        <taxon>Isotomoidea</taxon>
        <taxon>Isotomidae</taxon>
        <taxon>Proisotominae</taxon>
        <taxon>Folsomia</taxon>
    </lineage>
</organism>
<comment type="subcellular location">
    <subcellularLocation>
        <location evidence="1">Membrane</location>
        <topology evidence="1">Multi-pass membrane protein</topology>
    </subcellularLocation>
</comment>
<feature type="transmembrane region" description="Helical" evidence="7">
    <location>
        <begin position="106"/>
        <end position="126"/>
    </location>
</feature>